<dbReference type="Gene3D" id="2.60.40.420">
    <property type="entry name" value="Cupredoxins - blue copper proteins"/>
    <property type="match status" value="1"/>
</dbReference>
<dbReference type="EMBL" id="JSAQ01000001">
    <property type="protein sequence ID" value="KGO07902.1"/>
    <property type="molecule type" value="Genomic_DNA"/>
</dbReference>
<organism evidence="2 3">
    <name type="scientific">Dokdonia donghaensis DSW-1</name>
    <dbReference type="NCBI Taxonomy" id="1300343"/>
    <lineage>
        <taxon>Bacteria</taxon>
        <taxon>Pseudomonadati</taxon>
        <taxon>Bacteroidota</taxon>
        <taxon>Flavobacteriia</taxon>
        <taxon>Flavobacteriales</taxon>
        <taxon>Flavobacteriaceae</taxon>
        <taxon>Dokdonia</taxon>
    </lineage>
</organism>
<dbReference type="SUPFAM" id="SSF49503">
    <property type="entry name" value="Cupredoxins"/>
    <property type="match status" value="1"/>
</dbReference>
<reference evidence="2 3" key="1">
    <citation type="submission" date="2014-10" db="EMBL/GenBank/DDBJ databases">
        <title>Draft genome sequence of the proteorhodopsin-containing marine bacterium Dokdonia donghaensis.</title>
        <authorList>
            <person name="Gomez-Consarnau L."/>
            <person name="Gonzalez J.M."/>
            <person name="Riedel T."/>
            <person name="Jaenicke S."/>
            <person name="Wagner-Doebler I."/>
            <person name="Fuhrman J.A."/>
        </authorList>
    </citation>
    <scope>NUCLEOTIDE SEQUENCE [LARGE SCALE GENOMIC DNA]</scope>
    <source>
        <strain evidence="2 3">DSW-1</strain>
    </source>
</reference>
<feature type="chain" id="PRO_5001999245" evidence="1">
    <location>
        <begin position="21"/>
        <end position="130"/>
    </location>
</feature>
<dbReference type="AlphaFoldDB" id="A0A0A2GXG5"/>
<feature type="signal peptide" evidence="1">
    <location>
        <begin position="1"/>
        <end position="20"/>
    </location>
</feature>
<evidence type="ECO:0000313" key="3">
    <source>
        <dbReference type="Proteomes" id="UP000030140"/>
    </source>
</evidence>
<sequence length="130" mass="14133">MKKLISMFVLLLSVTFAAQAQDKMMKDAPTKVIALEQTKGEFTQKQIVVNEGTYTFSIANNNVGTDVGFVLVPKGKDISNPENHIKTAYVTAVVPNNATGSSNATTLKKGEYVYFCPLNKTATDNVLIVE</sequence>
<gene>
    <name evidence="2" type="ORF">NV36_00655</name>
</gene>
<name>A0A0A2GXG5_9FLAO</name>
<protein>
    <submittedName>
        <fullName evidence="2">Uncharacterized protein</fullName>
    </submittedName>
</protein>
<comment type="caution">
    <text evidence="2">The sequence shown here is derived from an EMBL/GenBank/DDBJ whole genome shotgun (WGS) entry which is preliminary data.</text>
</comment>
<dbReference type="RefSeq" id="WP_035328511.1">
    <property type="nucleotide sequence ID" value="NZ_CP015125.1"/>
</dbReference>
<dbReference type="InterPro" id="IPR008972">
    <property type="entry name" value="Cupredoxin"/>
</dbReference>
<dbReference type="OrthoDB" id="6264717at2"/>
<dbReference type="Proteomes" id="UP000030140">
    <property type="component" value="Unassembled WGS sequence"/>
</dbReference>
<accession>A0A0A2GXG5</accession>
<keyword evidence="1" id="KW-0732">Signal</keyword>
<evidence type="ECO:0000313" key="2">
    <source>
        <dbReference type="EMBL" id="KGO07902.1"/>
    </source>
</evidence>
<dbReference type="PATRIC" id="fig|1300343.5.peg.2432"/>
<dbReference type="KEGG" id="ddo:I597_2409"/>
<keyword evidence="3" id="KW-1185">Reference proteome</keyword>
<proteinExistence type="predicted"/>
<evidence type="ECO:0000256" key="1">
    <source>
        <dbReference type="SAM" id="SignalP"/>
    </source>
</evidence>